<protein>
    <recommendedName>
        <fullName evidence="3">CCZ1/INTU/HSP4 first Longin domain-containing protein</fullName>
    </recommendedName>
</protein>
<feature type="domain" description="CCZ1/INTU/HSP4 first Longin" evidence="3">
    <location>
        <begin position="34"/>
        <end position="167"/>
    </location>
</feature>
<evidence type="ECO:0000259" key="3">
    <source>
        <dbReference type="Pfam" id="PF19031"/>
    </source>
</evidence>
<reference evidence="4 5" key="1">
    <citation type="journal article" date="2016" name="Mol. Biol. Evol.">
        <title>Comparative Genomics of Early-Diverging Mushroom-Forming Fungi Provides Insights into the Origins of Lignocellulose Decay Capabilities.</title>
        <authorList>
            <person name="Nagy L.G."/>
            <person name="Riley R."/>
            <person name="Tritt A."/>
            <person name="Adam C."/>
            <person name="Daum C."/>
            <person name="Floudas D."/>
            <person name="Sun H."/>
            <person name="Yadav J.S."/>
            <person name="Pangilinan J."/>
            <person name="Larsson K.H."/>
            <person name="Matsuura K."/>
            <person name="Barry K."/>
            <person name="Labutti K."/>
            <person name="Kuo R."/>
            <person name="Ohm R.A."/>
            <person name="Bhattacharya S.S."/>
            <person name="Shirouzu T."/>
            <person name="Yoshinaga Y."/>
            <person name="Martin F.M."/>
            <person name="Grigoriev I.V."/>
            <person name="Hibbett D.S."/>
        </authorList>
    </citation>
    <scope>NUCLEOTIDE SEQUENCE [LARGE SCALE GENOMIC DNA]</scope>
    <source>
        <strain evidence="4 5">TUFC12733</strain>
    </source>
</reference>
<proteinExistence type="inferred from homology"/>
<evidence type="ECO:0000256" key="1">
    <source>
        <dbReference type="ARBA" id="ARBA00005352"/>
    </source>
</evidence>
<dbReference type="GO" id="GO:0035658">
    <property type="term" value="C:Mon1-Ccz1 complex"/>
    <property type="evidence" value="ECO:0007669"/>
    <property type="project" value="InterPro"/>
</dbReference>
<dbReference type="EMBL" id="KV417266">
    <property type="protein sequence ID" value="KZP01430.1"/>
    <property type="molecule type" value="Genomic_DNA"/>
</dbReference>
<organism evidence="4 5">
    <name type="scientific">Calocera viscosa (strain TUFC12733)</name>
    <dbReference type="NCBI Taxonomy" id="1330018"/>
    <lineage>
        <taxon>Eukaryota</taxon>
        <taxon>Fungi</taxon>
        <taxon>Dikarya</taxon>
        <taxon>Basidiomycota</taxon>
        <taxon>Agaricomycotina</taxon>
        <taxon>Dacrymycetes</taxon>
        <taxon>Dacrymycetales</taxon>
        <taxon>Dacrymycetaceae</taxon>
        <taxon>Calocera</taxon>
    </lineage>
</organism>
<evidence type="ECO:0000313" key="4">
    <source>
        <dbReference type="EMBL" id="KZP01430.1"/>
    </source>
</evidence>
<dbReference type="GO" id="GO:0016192">
    <property type="term" value="P:vesicle-mediated transport"/>
    <property type="evidence" value="ECO:0007669"/>
    <property type="project" value="InterPro"/>
</dbReference>
<evidence type="ECO:0000256" key="2">
    <source>
        <dbReference type="SAM" id="MobiDB-lite"/>
    </source>
</evidence>
<dbReference type="STRING" id="1330018.A0A167RZ74"/>
<feature type="non-terminal residue" evidence="4">
    <location>
        <position position="204"/>
    </location>
</feature>
<dbReference type="AlphaFoldDB" id="A0A167RZ74"/>
<dbReference type="Proteomes" id="UP000076738">
    <property type="component" value="Unassembled WGS sequence"/>
</dbReference>
<dbReference type="InterPro" id="IPR043987">
    <property type="entry name" value="CCZ1/INTU/HSP4_longin_1"/>
</dbReference>
<dbReference type="Pfam" id="PF19031">
    <property type="entry name" value="Intu_longin_1"/>
    <property type="match status" value="1"/>
</dbReference>
<name>A0A167RZ74_CALVF</name>
<comment type="similarity">
    <text evidence="1">Belongs to the CCZ1 family.</text>
</comment>
<dbReference type="OrthoDB" id="240546at2759"/>
<evidence type="ECO:0000313" key="5">
    <source>
        <dbReference type="Proteomes" id="UP000076738"/>
    </source>
</evidence>
<dbReference type="PANTHER" id="PTHR13056:SF0">
    <property type="entry name" value="VACUOLAR FUSION PROTEIN CCZ1 HOMOLOG-RELATED"/>
    <property type="match status" value="1"/>
</dbReference>
<gene>
    <name evidence="4" type="ORF">CALVIDRAFT_474156</name>
</gene>
<accession>A0A167RZ74</accession>
<sequence length="204" mass="23656">MALPSHLTHLAIYNTTLLPTAAQLQSAEDSDDAYEQAHIVFYSCQERTVSRDRMLRQVGLAKALVNFAGMFHPLPTETNVHSQKKRLITFSPEPDWWIHAGFDLERIPKPVSDKGKTKEKEKKEKEKPPDRDKTGEKGEWEYKDELDDEVLKARLTRGYEEFKLLHGSFSEILHTKDRPGLERALERFFTVWASKWDLTTLTPF</sequence>
<keyword evidence="5" id="KW-1185">Reference proteome</keyword>
<dbReference type="InterPro" id="IPR013176">
    <property type="entry name" value="Ccz1"/>
</dbReference>
<feature type="region of interest" description="Disordered" evidence="2">
    <location>
        <begin position="108"/>
        <end position="139"/>
    </location>
</feature>
<dbReference type="PANTHER" id="PTHR13056">
    <property type="entry name" value="VACUOLAR FUSION PROTEIN CCZ1 HOMOLOG-RELATED"/>
    <property type="match status" value="1"/>
</dbReference>